<dbReference type="EMBL" id="SZYD01000003">
    <property type="protein sequence ID" value="KAD6795886.1"/>
    <property type="molecule type" value="Genomic_DNA"/>
</dbReference>
<evidence type="ECO:0000313" key="3">
    <source>
        <dbReference type="Proteomes" id="UP000326396"/>
    </source>
</evidence>
<dbReference type="AlphaFoldDB" id="A0A5N6PQY5"/>
<protein>
    <submittedName>
        <fullName evidence="2">Uncharacterized protein</fullName>
    </submittedName>
</protein>
<feature type="compositionally biased region" description="Polar residues" evidence="1">
    <location>
        <begin position="95"/>
        <end position="111"/>
    </location>
</feature>
<gene>
    <name evidence="2" type="ORF">E3N88_06782</name>
</gene>
<name>A0A5N6PQY5_9ASTR</name>
<keyword evidence="3" id="KW-1185">Reference proteome</keyword>
<comment type="caution">
    <text evidence="2">The sequence shown here is derived from an EMBL/GenBank/DDBJ whole genome shotgun (WGS) entry which is preliminary data.</text>
</comment>
<evidence type="ECO:0000313" key="2">
    <source>
        <dbReference type="EMBL" id="KAD6795886.1"/>
    </source>
</evidence>
<sequence length="183" mass="21107">MPYESRFQLHFSNPHENFKSYLSSSFCSPDEYESVAPPPMVAAAMWCTGVSIPLRIGKASNFESGRDEYHRLRCSFVHSLISMEEEASGTLPHQGLNNSDGSNEGRVSSPNEGIAANKKDLQRLVWRWQRKIYKEALRKGENLPFRVLPTIKELGRTRMEFNVKVCEQQRWSWCKNVCTWNCD</sequence>
<evidence type="ECO:0000256" key="1">
    <source>
        <dbReference type="SAM" id="MobiDB-lite"/>
    </source>
</evidence>
<organism evidence="2 3">
    <name type="scientific">Mikania micrantha</name>
    <name type="common">bitter vine</name>
    <dbReference type="NCBI Taxonomy" id="192012"/>
    <lineage>
        <taxon>Eukaryota</taxon>
        <taxon>Viridiplantae</taxon>
        <taxon>Streptophyta</taxon>
        <taxon>Embryophyta</taxon>
        <taxon>Tracheophyta</taxon>
        <taxon>Spermatophyta</taxon>
        <taxon>Magnoliopsida</taxon>
        <taxon>eudicotyledons</taxon>
        <taxon>Gunneridae</taxon>
        <taxon>Pentapetalae</taxon>
        <taxon>asterids</taxon>
        <taxon>campanulids</taxon>
        <taxon>Asterales</taxon>
        <taxon>Asteraceae</taxon>
        <taxon>Asteroideae</taxon>
        <taxon>Heliantheae alliance</taxon>
        <taxon>Eupatorieae</taxon>
        <taxon>Mikania</taxon>
    </lineage>
</organism>
<proteinExistence type="predicted"/>
<accession>A0A5N6PQY5</accession>
<reference evidence="2 3" key="1">
    <citation type="submission" date="2019-05" db="EMBL/GenBank/DDBJ databases">
        <title>Mikania micrantha, genome provides insights into the molecular mechanism of rapid growth.</title>
        <authorList>
            <person name="Liu B."/>
        </authorList>
    </citation>
    <scope>NUCLEOTIDE SEQUENCE [LARGE SCALE GENOMIC DNA]</scope>
    <source>
        <strain evidence="2">NLD-2019</strain>
        <tissue evidence="2">Leaf</tissue>
    </source>
</reference>
<feature type="region of interest" description="Disordered" evidence="1">
    <location>
        <begin position="89"/>
        <end position="113"/>
    </location>
</feature>
<dbReference type="Proteomes" id="UP000326396">
    <property type="component" value="Linkage Group LG11"/>
</dbReference>